<dbReference type="Proteomes" id="UP000631670">
    <property type="component" value="Unassembled WGS sequence"/>
</dbReference>
<keyword evidence="2" id="KW-1133">Transmembrane helix</keyword>
<evidence type="ECO:0000256" key="2">
    <source>
        <dbReference type="SAM" id="Phobius"/>
    </source>
</evidence>
<name>A0ABR9HZ74_9PSEU</name>
<feature type="domain" description="Low molecular weight protein antigen 6 PH" evidence="3">
    <location>
        <begin position="97"/>
        <end position="167"/>
    </location>
</feature>
<sequence>MESEVLVTADTELGELLGMHHTLTHRRGWFAVALLITGVLLSLPTWVLWLLNAAAGEDPLDHLGPLSGVLAGAAIGMLIAAVVFGVWALRHRGEVYEVHQNGLRVERAGRTRTYDWTEIVDVEPQPIVRGTAFTQWTGGDFRCFIHLADGEKIVVTSLTYAARELVASIETSTGRRPLVFRSGHGQPSDNWFGRPQQ</sequence>
<dbReference type="InterPro" id="IPR019692">
    <property type="entry name" value="CFP-6_PH"/>
</dbReference>
<comment type="caution">
    <text evidence="4">The sequence shown here is derived from an EMBL/GenBank/DDBJ whole genome shotgun (WGS) entry which is preliminary data.</text>
</comment>
<evidence type="ECO:0000259" key="3">
    <source>
        <dbReference type="Pfam" id="PF10756"/>
    </source>
</evidence>
<protein>
    <recommendedName>
        <fullName evidence="3">Low molecular weight protein antigen 6 PH domain-containing protein</fullName>
    </recommendedName>
</protein>
<reference evidence="4 5" key="1">
    <citation type="submission" date="2020-10" db="EMBL/GenBank/DDBJ databases">
        <title>Sequencing the genomes of 1000 actinobacteria strains.</title>
        <authorList>
            <person name="Klenk H.-P."/>
        </authorList>
    </citation>
    <scope>NUCLEOTIDE SEQUENCE [LARGE SCALE GENOMIC DNA]</scope>
    <source>
        <strain evidence="4 5">DSM 44653</strain>
    </source>
</reference>
<evidence type="ECO:0000313" key="5">
    <source>
        <dbReference type="Proteomes" id="UP000631670"/>
    </source>
</evidence>
<keyword evidence="2" id="KW-0472">Membrane</keyword>
<dbReference type="RefSeq" id="WP_169735224.1">
    <property type="nucleotide sequence ID" value="NZ_JADBEG010000001.1"/>
</dbReference>
<evidence type="ECO:0000313" key="4">
    <source>
        <dbReference type="EMBL" id="MBE1496247.1"/>
    </source>
</evidence>
<feature type="transmembrane region" description="Helical" evidence="2">
    <location>
        <begin position="29"/>
        <end position="49"/>
    </location>
</feature>
<feature type="transmembrane region" description="Helical" evidence="2">
    <location>
        <begin position="69"/>
        <end position="89"/>
    </location>
</feature>
<keyword evidence="2" id="KW-0812">Transmembrane</keyword>
<evidence type="ECO:0000256" key="1">
    <source>
        <dbReference type="SAM" id="MobiDB-lite"/>
    </source>
</evidence>
<keyword evidence="5" id="KW-1185">Reference proteome</keyword>
<accession>A0ABR9HZ74</accession>
<dbReference type="Pfam" id="PF10756">
    <property type="entry name" value="bPH_6"/>
    <property type="match status" value="1"/>
</dbReference>
<gene>
    <name evidence="4" type="ORF">H4696_003347</name>
</gene>
<organism evidence="4 5">
    <name type="scientific">Amycolatopsis lexingtonensis</name>
    <dbReference type="NCBI Taxonomy" id="218822"/>
    <lineage>
        <taxon>Bacteria</taxon>
        <taxon>Bacillati</taxon>
        <taxon>Actinomycetota</taxon>
        <taxon>Actinomycetes</taxon>
        <taxon>Pseudonocardiales</taxon>
        <taxon>Pseudonocardiaceae</taxon>
        <taxon>Amycolatopsis</taxon>
    </lineage>
</organism>
<feature type="compositionally biased region" description="Polar residues" evidence="1">
    <location>
        <begin position="185"/>
        <end position="197"/>
    </location>
</feature>
<dbReference type="EMBL" id="JADBEG010000001">
    <property type="protein sequence ID" value="MBE1496247.1"/>
    <property type="molecule type" value="Genomic_DNA"/>
</dbReference>
<feature type="region of interest" description="Disordered" evidence="1">
    <location>
        <begin position="178"/>
        <end position="197"/>
    </location>
</feature>
<proteinExistence type="predicted"/>